<organism evidence="3 4">
    <name type="scientific">Pandoravirus japonicus</name>
    <dbReference type="NCBI Taxonomy" id="2823154"/>
    <lineage>
        <taxon>Viruses</taxon>
        <taxon>Pandoravirus</taxon>
    </lineage>
</organism>
<feature type="compositionally biased region" description="Low complexity" evidence="2">
    <location>
        <begin position="362"/>
        <end position="373"/>
    </location>
</feature>
<keyword evidence="1" id="KW-0175">Coiled coil</keyword>
<name>A0A811BS80_9VIRU</name>
<protein>
    <submittedName>
        <fullName evidence="3">Uncharacterized protein</fullName>
    </submittedName>
</protein>
<dbReference type="EMBL" id="LC625835">
    <property type="protein sequence ID" value="BCU03692.1"/>
    <property type="molecule type" value="Genomic_DNA"/>
</dbReference>
<feature type="region of interest" description="Disordered" evidence="2">
    <location>
        <begin position="275"/>
        <end position="373"/>
    </location>
</feature>
<evidence type="ECO:0000313" key="4">
    <source>
        <dbReference type="Proteomes" id="UP001253637"/>
    </source>
</evidence>
<feature type="compositionally biased region" description="Basic and acidic residues" evidence="2">
    <location>
        <begin position="298"/>
        <end position="320"/>
    </location>
</feature>
<accession>A0A811BS80</accession>
<evidence type="ECO:0000256" key="1">
    <source>
        <dbReference type="SAM" id="Coils"/>
    </source>
</evidence>
<feature type="compositionally biased region" description="Low complexity" evidence="2">
    <location>
        <begin position="17"/>
        <end position="29"/>
    </location>
</feature>
<proteinExistence type="predicted"/>
<reference evidence="3" key="1">
    <citation type="submission" date="2021-04" db="EMBL/GenBank/DDBJ databases">
        <title>Draft Genome Sequence of Pandoravirus japonicus, Isolated from the Sabaishi River of Niigata, Japan.</title>
        <authorList>
            <person name="Hosokawa N."/>
            <person name="Takahashi H."/>
            <person name="Aoki K."/>
            <person name="Takemura M."/>
        </authorList>
    </citation>
    <scope>NUCLEOTIDE SEQUENCE</scope>
</reference>
<evidence type="ECO:0000256" key="2">
    <source>
        <dbReference type="SAM" id="MobiDB-lite"/>
    </source>
</evidence>
<feature type="region of interest" description="Disordered" evidence="2">
    <location>
        <begin position="1"/>
        <end position="85"/>
    </location>
</feature>
<feature type="compositionally biased region" description="Acidic residues" evidence="2">
    <location>
        <begin position="278"/>
        <end position="297"/>
    </location>
</feature>
<sequence length="373" mass="40182">MAEHTRATPRMPAHGRAALSSLASALGSLTSPAPRQSIDPHAPPAALPTHLSAPIPQQQQQQQQQQPQSNPQQQHPPYPQQQQQHPLVAVRVEIAALAASVNAAIVGMQAAVDGLTARLARLEKRVSDEARRTLDSQRVVADHVESLWRAIDGSREATNWCWARIAPAAEGVARMRVRLVGHQHHQPRHARDTPSEADAASEPALAVRLGEGAWLCVRYPMVHAPDDAGAQCVWMRTTLVDEADATMRPYWIKAYDLDAQVAFLADFTNVPPCFDAEPFGDDDDDSDESSDDVDTDVDDKNDVRADGPLHGEAADRDDRSASGAGGGNCHRADRRHAHGATVPAPIMRDGPQPNAVARVNSDDGSASTDTDSP</sequence>
<feature type="compositionally biased region" description="Low complexity" evidence="2">
    <location>
        <begin position="47"/>
        <end position="73"/>
    </location>
</feature>
<dbReference type="Proteomes" id="UP001253637">
    <property type="component" value="Segment"/>
</dbReference>
<feature type="coiled-coil region" evidence="1">
    <location>
        <begin position="105"/>
        <end position="132"/>
    </location>
</feature>
<evidence type="ECO:0000313" key="3">
    <source>
        <dbReference type="EMBL" id="BCU03692.1"/>
    </source>
</evidence>
<feature type="region of interest" description="Disordered" evidence="2">
    <location>
        <begin position="183"/>
        <end position="202"/>
    </location>
</feature>